<protein>
    <recommendedName>
        <fullName evidence="13">Cytochrome b561 domain-containing protein</fullName>
    </recommendedName>
</protein>
<feature type="transmembrane region" description="Helical" evidence="11">
    <location>
        <begin position="145"/>
        <end position="163"/>
    </location>
</feature>
<dbReference type="CDD" id="cd08760">
    <property type="entry name" value="Cyt_b561_FRRS1_like"/>
    <property type="match status" value="1"/>
</dbReference>
<dbReference type="GO" id="GO:0020037">
    <property type="term" value="F:heme binding"/>
    <property type="evidence" value="ECO:0007669"/>
    <property type="project" value="TreeGrafter"/>
</dbReference>
<keyword evidence="9" id="KW-0408">Iron</keyword>
<evidence type="ECO:0000256" key="8">
    <source>
        <dbReference type="ARBA" id="ARBA00022989"/>
    </source>
</evidence>
<organism evidence="14 15">
    <name type="scientific">Mycena rosella</name>
    <name type="common">Pink bonnet</name>
    <name type="synonym">Agaricus rosellus</name>
    <dbReference type="NCBI Taxonomy" id="1033263"/>
    <lineage>
        <taxon>Eukaryota</taxon>
        <taxon>Fungi</taxon>
        <taxon>Dikarya</taxon>
        <taxon>Basidiomycota</taxon>
        <taxon>Agaricomycotina</taxon>
        <taxon>Agaricomycetes</taxon>
        <taxon>Agaricomycetidae</taxon>
        <taxon>Agaricales</taxon>
        <taxon>Marasmiineae</taxon>
        <taxon>Mycenaceae</taxon>
        <taxon>Mycena</taxon>
    </lineage>
</organism>
<comment type="caution">
    <text evidence="14">The sequence shown here is derived from an EMBL/GenBank/DDBJ whole genome shotgun (WGS) entry which is preliminary data.</text>
</comment>
<evidence type="ECO:0000313" key="15">
    <source>
        <dbReference type="Proteomes" id="UP001221757"/>
    </source>
</evidence>
<evidence type="ECO:0000256" key="5">
    <source>
        <dbReference type="ARBA" id="ARBA00022692"/>
    </source>
</evidence>
<comment type="subcellular location">
    <subcellularLocation>
        <location evidence="2">Membrane</location>
        <topology evidence="2">Multi-pass membrane protein</topology>
    </subcellularLocation>
</comment>
<evidence type="ECO:0000256" key="7">
    <source>
        <dbReference type="ARBA" id="ARBA00022982"/>
    </source>
</evidence>
<keyword evidence="10 11" id="KW-0472">Membrane</keyword>
<name>A0AAD7BPB3_MYCRO</name>
<keyword evidence="15" id="KW-1185">Reference proteome</keyword>
<keyword evidence="7" id="KW-0249">Electron transport</keyword>
<feature type="transmembrane region" description="Helical" evidence="11">
    <location>
        <begin position="71"/>
        <end position="95"/>
    </location>
</feature>
<keyword evidence="3" id="KW-0813">Transport</keyword>
<dbReference type="SMART" id="SM00665">
    <property type="entry name" value="B561"/>
    <property type="match status" value="1"/>
</dbReference>
<evidence type="ECO:0000256" key="11">
    <source>
        <dbReference type="SAM" id="Phobius"/>
    </source>
</evidence>
<evidence type="ECO:0000259" key="13">
    <source>
        <dbReference type="PROSITE" id="PS50939"/>
    </source>
</evidence>
<dbReference type="Gene3D" id="1.20.120.1770">
    <property type="match status" value="1"/>
</dbReference>
<feature type="transmembrane region" description="Helical" evidence="11">
    <location>
        <begin position="183"/>
        <end position="205"/>
    </location>
</feature>
<feature type="transmembrane region" description="Helical" evidence="11">
    <location>
        <begin position="37"/>
        <end position="59"/>
    </location>
</feature>
<keyword evidence="8 11" id="KW-1133">Transmembrane helix</keyword>
<gene>
    <name evidence="14" type="ORF">B0H17DRAFT_1188024</name>
</gene>
<evidence type="ECO:0000256" key="6">
    <source>
        <dbReference type="ARBA" id="ARBA00022723"/>
    </source>
</evidence>
<keyword evidence="4" id="KW-0349">Heme</keyword>
<dbReference type="InterPro" id="IPR045150">
    <property type="entry name" value="CYB561D1/2"/>
</dbReference>
<dbReference type="InterPro" id="IPR006593">
    <property type="entry name" value="Cyt_b561/ferric_Rdtase_TM"/>
</dbReference>
<dbReference type="GO" id="GO:0016020">
    <property type="term" value="C:membrane"/>
    <property type="evidence" value="ECO:0007669"/>
    <property type="project" value="UniProtKB-SubCell"/>
</dbReference>
<feature type="domain" description="Cytochrome b561" evidence="13">
    <location>
        <begin position="1"/>
        <end position="207"/>
    </location>
</feature>
<accession>A0AAD7BPB3</accession>
<dbReference type="Proteomes" id="UP001221757">
    <property type="component" value="Unassembled WGS sequence"/>
</dbReference>
<dbReference type="PROSITE" id="PS50939">
    <property type="entry name" value="CYTOCHROME_B561"/>
    <property type="match status" value="1"/>
</dbReference>
<evidence type="ECO:0000256" key="2">
    <source>
        <dbReference type="ARBA" id="ARBA00004141"/>
    </source>
</evidence>
<feature type="transmembrane region" description="Helical" evidence="11">
    <location>
        <begin position="115"/>
        <end position="133"/>
    </location>
</feature>
<feature type="signal peptide" evidence="12">
    <location>
        <begin position="1"/>
        <end position="18"/>
    </location>
</feature>
<sequence length="232" mass="25976">MFFFPLVWFLFHIHITLAGEINLSARQGPSPNFRSLVIGHGFLCVFGFAVLLPAGVLVARYMRTFRPWWYIAHWIAQAAIGGPVILLGVVLGFLANKAYGDPETPHSDHKTWGTIILLLYVIQCILGAVIHYVKAKNATRRPPQNYLHAILGLTILILGMYQIRTGYNEEWPHNVGGVLPRGVTSLWVVWCVLLPIAYAAGLYFIRKQYTQEAAARLGKGVQFPMSSFEAQV</sequence>
<feature type="chain" id="PRO_5042060588" description="Cytochrome b561 domain-containing protein" evidence="12">
    <location>
        <begin position="19"/>
        <end position="232"/>
    </location>
</feature>
<evidence type="ECO:0000256" key="10">
    <source>
        <dbReference type="ARBA" id="ARBA00023136"/>
    </source>
</evidence>
<dbReference type="PANTHER" id="PTHR15422:SF24">
    <property type="entry name" value="DOMON RELATED DOMAIN-CONTAINING PROTEIN"/>
    <property type="match status" value="1"/>
</dbReference>
<evidence type="ECO:0000313" key="14">
    <source>
        <dbReference type="EMBL" id="KAJ7626505.1"/>
    </source>
</evidence>
<evidence type="ECO:0000256" key="9">
    <source>
        <dbReference type="ARBA" id="ARBA00023004"/>
    </source>
</evidence>
<proteinExistence type="predicted"/>
<dbReference type="GO" id="GO:0046872">
    <property type="term" value="F:metal ion binding"/>
    <property type="evidence" value="ECO:0007669"/>
    <property type="project" value="UniProtKB-KW"/>
</dbReference>
<dbReference type="AlphaFoldDB" id="A0AAD7BPB3"/>
<dbReference type="PANTHER" id="PTHR15422">
    <property type="entry name" value="OS05G0565100 PROTEIN"/>
    <property type="match status" value="1"/>
</dbReference>
<evidence type="ECO:0000256" key="3">
    <source>
        <dbReference type="ARBA" id="ARBA00022448"/>
    </source>
</evidence>
<reference evidence="14" key="1">
    <citation type="submission" date="2023-03" db="EMBL/GenBank/DDBJ databases">
        <title>Massive genome expansion in bonnet fungi (Mycena s.s.) driven by repeated elements and novel gene families across ecological guilds.</title>
        <authorList>
            <consortium name="Lawrence Berkeley National Laboratory"/>
            <person name="Harder C.B."/>
            <person name="Miyauchi S."/>
            <person name="Viragh M."/>
            <person name="Kuo A."/>
            <person name="Thoen E."/>
            <person name="Andreopoulos B."/>
            <person name="Lu D."/>
            <person name="Skrede I."/>
            <person name="Drula E."/>
            <person name="Henrissat B."/>
            <person name="Morin E."/>
            <person name="Kohler A."/>
            <person name="Barry K."/>
            <person name="LaButti K."/>
            <person name="Morin E."/>
            <person name="Salamov A."/>
            <person name="Lipzen A."/>
            <person name="Mereny Z."/>
            <person name="Hegedus B."/>
            <person name="Baldrian P."/>
            <person name="Stursova M."/>
            <person name="Weitz H."/>
            <person name="Taylor A."/>
            <person name="Grigoriev I.V."/>
            <person name="Nagy L.G."/>
            <person name="Martin F."/>
            <person name="Kauserud H."/>
        </authorList>
    </citation>
    <scope>NUCLEOTIDE SEQUENCE</scope>
    <source>
        <strain evidence="14">CBHHK067</strain>
    </source>
</reference>
<dbReference type="Pfam" id="PF03188">
    <property type="entry name" value="Cytochrom_B561"/>
    <property type="match status" value="1"/>
</dbReference>
<evidence type="ECO:0000256" key="1">
    <source>
        <dbReference type="ARBA" id="ARBA00001970"/>
    </source>
</evidence>
<keyword evidence="6" id="KW-0479">Metal-binding</keyword>
<evidence type="ECO:0000256" key="4">
    <source>
        <dbReference type="ARBA" id="ARBA00022617"/>
    </source>
</evidence>
<dbReference type="EMBL" id="JARKIE010000580">
    <property type="protein sequence ID" value="KAJ7626505.1"/>
    <property type="molecule type" value="Genomic_DNA"/>
</dbReference>
<keyword evidence="12" id="KW-0732">Signal</keyword>
<dbReference type="GO" id="GO:0140575">
    <property type="term" value="F:transmembrane monodehydroascorbate reductase activity"/>
    <property type="evidence" value="ECO:0007669"/>
    <property type="project" value="InterPro"/>
</dbReference>
<keyword evidence="5 11" id="KW-0812">Transmembrane</keyword>
<evidence type="ECO:0000256" key="12">
    <source>
        <dbReference type="SAM" id="SignalP"/>
    </source>
</evidence>
<comment type="cofactor">
    <cofactor evidence="1">
        <name>heme b</name>
        <dbReference type="ChEBI" id="CHEBI:60344"/>
    </cofactor>
</comment>